<evidence type="ECO:0000313" key="1">
    <source>
        <dbReference type="EMBL" id="HHJ53865.1"/>
    </source>
</evidence>
<dbReference type="InterPro" id="IPR013783">
    <property type="entry name" value="Ig-like_fold"/>
</dbReference>
<dbReference type="Proteomes" id="UP000886124">
    <property type="component" value="Unassembled WGS sequence"/>
</dbReference>
<name>A0A7V5UFZ2_CALAY</name>
<dbReference type="Gene3D" id="2.130.10.10">
    <property type="entry name" value="YVTN repeat-like/Quinoprotein amine dehydrogenase"/>
    <property type="match status" value="1"/>
</dbReference>
<organism evidence="1">
    <name type="scientific">Caldithrix abyssi</name>
    <dbReference type="NCBI Taxonomy" id="187145"/>
    <lineage>
        <taxon>Bacteria</taxon>
        <taxon>Pseudomonadati</taxon>
        <taxon>Calditrichota</taxon>
        <taxon>Calditrichia</taxon>
        <taxon>Calditrichales</taxon>
        <taxon>Calditrichaceae</taxon>
        <taxon>Caldithrix</taxon>
    </lineage>
</organism>
<comment type="caution">
    <text evidence="1">The sequence shown here is derived from an EMBL/GenBank/DDBJ whole genome shotgun (WGS) entry which is preliminary data.</text>
</comment>
<dbReference type="PROSITE" id="PS51257">
    <property type="entry name" value="PROKAR_LIPOPROTEIN"/>
    <property type="match status" value="1"/>
</dbReference>
<protein>
    <recommendedName>
        <fullName evidence="2">Fibronectin type-III domain-containing protein</fullName>
    </recommendedName>
</protein>
<sequence length="305" mass="34129">MRVTLWTFLLIWFLAGCNTREHTNIFDPQNPADSMNIGLQISASTDQVVALSWQSPGNVDYTGFNIYRKIAGQNSFSKLATVCDTCFHFSDSAVVSDKEHLYYLTVQGKDKESIPSKSVTTVPGPGTFWLLDREDYAIYHLTYDLRHVLNTKYTIGRPQAMCFNGDYTRALVVYSYFRYMELFDVATGNGLKGFDDLTRPYDCIYNPFQKTFWIVDASAGGLYSLSPSGTTAPELIGSAPESPVQIRFGGGHFYFVLDSDRNSVWVFDSDGAMVTELSDTAVANMEQPQYIAASPDSQILLIIDQ</sequence>
<feature type="non-terminal residue" evidence="1">
    <location>
        <position position="305"/>
    </location>
</feature>
<reference evidence="1" key="1">
    <citation type="journal article" date="2020" name="mSystems">
        <title>Genome- and Community-Level Interaction Insights into Carbon Utilization and Element Cycling Functions of Hydrothermarchaeota in Hydrothermal Sediment.</title>
        <authorList>
            <person name="Zhou Z."/>
            <person name="Liu Y."/>
            <person name="Xu W."/>
            <person name="Pan J."/>
            <person name="Luo Z.H."/>
            <person name="Li M."/>
        </authorList>
    </citation>
    <scope>NUCLEOTIDE SEQUENCE [LARGE SCALE GENOMIC DNA]</scope>
    <source>
        <strain evidence="1">HyVt-527</strain>
    </source>
</reference>
<dbReference type="AlphaFoldDB" id="A0A7V5UFZ2"/>
<dbReference type="SUPFAM" id="SSF63829">
    <property type="entry name" value="Calcium-dependent phosphotriesterase"/>
    <property type="match status" value="1"/>
</dbReference>
<evidence type="ECO:0008006" key="2">
    <source>
        <dbReference type="Google" id="ProtNLM"/>
    </source>
</evidence>
<accession>A0A7V5UFZ2</accession>
<dbReference type="InterPro" id="IPR015943">
    <property type="entry name" value="WD40/YVTN_repeat-like_dom_sf"/>
</dbReference>
<proteinExistence type="predicted"/>
<dbReference type="Gene3D" id="2.60.40.10">
    <property type="entry name" value="Immunoglobulins"/>
    <property type="match status" value="1"/>
</dbReference>
<gene>
    <name evidence="1" type="ORF">ENJ89_11765</name>
</gene>
<dbReference type="EMBL" id="DROD01000743">
    <property type="protein sequence ID" value="HHJ53865.1"/>
    <property type="molecule type" value="Genomic_DNA"/>
</dbReference>